<comment type="caution">
    <text evidence="1">The sequence shown here is derived from an EMBL/GenBank/DDBJ whole genome shotgun (WGS) entry which is preliminary data.</text>
</comment>
<sequence length="75" mass="8956">MKFDLSEEQIRRIIFEEQYAENVDLYEEKLRERERENKLEIARNFLAQDIAIDIIARSTGIEAQELEKIKQSLGQ</sequence>
<dbReference type="AlphaFoldDB" id="A0A444IY95"/>
<proteinExistence type="predicted"/>
<evidence type="ECO:0008006" key="3">
    <source>
        <dbReference type="Google" id="ProtNLM"/>
    </source>
</evidence>
<evidence type="ECO:0000313" key="1">
    <source>
        <dbReference type="EMBL" id="RWX45635.1"/>
    </source>
</evidence>
<name>A0A444IY95_9BACT</name>
<protein>
    <recommendedName>
        <fullName evidence="3">PD-(D/E)XK nuclease family transposase</fullName>
    </recommendedName>
</protein>
<accession>A0A444IY95</accession>
<keyword evidence="2" id="KW-1185">Reference proteome</keyword>
<organism evidence="1 2">
    <name type="scientific">Candidatus Electrothrix aarhusensis</name>
    <dbReference type="NCBI Taxonomy" id="1859131"/>
    <lineage>
        <taxon>Bacteria</taxon>
        <taxon>Pseudomonadati</taxon>
        <taxon>Thermodesulfobacteriota</taxon>
        <taxon>Desulfobulbia</taxon>
        <taxon>Desulfobulbales</taxon>
        <taxon>Desulfobulbaceae</taxon>
        <taxon>Candidatus Electrothrix</taxon>
    </lineage>
</organism>
<gene>
    <name evidence="1" type="ORF">H206_01728</name>
</gene>
<dbReference type="EMBL" id="MTKO01000075">
    <property type="protein sequence ID" value="RWX45635.1"/>
    <property type="molecule type" value="Genomic_DNA"/>
</dbReference>
<dbReference type="Proteomes" id="UP000287853">
    <property type="component" value="Unassembled WGS sequence"/>
</dbReference>
<reference evidence="1 2" key="1">
    <citation type="submission" date="2017-01" db="EMBL/GenBank/DDBJ databases">
        <title>The cable genome- insights into the physiology and evolution of filamentous bacteria capable of sulfide oxidation via long distance electron transfer.</title>
        <authorList>
            <person name="Schreiber L."/>
            <person name="Bjerg J.T."/>
            <person name="Boggild A."/>
            <person name="Van De Vossenberg J."/>
            <person name="Meysman F."/>
            <person name="Nielsen L.P."/>
            <person name="Schramm A."/>
            <person name="Kjeldsen K.U."/>
        </authorList>
    </citation>
    <scope>NUCLEOTIDE SEQUENCE [LARGE SCALE GENOMIC DNA]</scope>
    <source>
        <strain evidence="1">MCF</strain>
    </source>
</reference>
<evidence type="ECO:0000313" key="2">
    <source>
        <dbReference type="Proteomes" id="UP000287853"/>
    </source>
</evidence>